<proteinExistence type="predicted"/>
<dbReference type="AlphaFoldDB" id="A0A0K1PQ81"/>
<dbReference type="PROSITE" id="PS51257">
    <property type="entry name" value="PROKAR_LIPOPROTEIN"/>
    <property type="match status" value="1"/>
</dbReference>
<reference evidence="3 4" key="1">
    <citation type="submission" date="2015-08" db="EMBL/GenBank/DDBJ databases">
        <authorList>
            <person name="Babu N.S."/>
            <person name="Beckwith C.J."/>
            <person name="Beseler K.G."/>
            <person name="Brison A."/>
            <person name="Carone J.V."/>
            <person name="Caskin T.P."/>
            <person name="Diamond M."/>
            <person name="Durham M.E."/>
            <person name="Foxe J.M."/>
            <person name="Go M."/>
            <person name="Henderson B.A."/>
            <person name="Jones I.B."/>
            <person name="McGettigan J.A."/>
            <person name="Micheletti S.J."/>
            <person name="Nasrallah M.E."/>
            <person name="Ortiz D."/>
            <person name="Piller C.R."/>
            <person name="Privatt S.R."/>
            <person name="Schneider S.L."/>
            <person name="Sharp S."/>
            <person name="Smith T.C."/>
            <person name="Stanton J.D."/>
            <person name="Ullery H.E."/>
            <person name="Wilson R.J."/>
            <person name="Serrano M.G."/>
            <person name="Buck G."/>
            <person name="Lee V."/>
            <person name="Wang Y."/>
            <person name="Carvalho R."/>
            <person name="Voegtly L."/>
            <person name="Shi R."/>
            <person name="Duckworth R."/>
            <person name="Johnson A."/>
            <person name="Loviza R."/>
            <person name="Walstead R."/>
            <person name="Shah Z."/>
            <person name="Kiflezghi M."/>
            <person name="Wade K."/>
            <person name="Ball S.L."/>
            <person name="Bradley K.W."/>
            <person name="Asai D.J."/>
            <person name="Bowman C.A."/>
            <person name="Russell D.A."/>
            <person name="Pope W.H."/>
            <person name="Jacobs-Sera D."/>
            <person name="Hendrix R.W."/>
            <person name="Hatfull G.F."/>
        </authorList>
    </citation>
    <scope>NUCLEOTIDE SEQUENCE [LARGE SCALE GENOMIC DNA]</scope>
    <source>
        <strain evidence="3 4">DSM 27648</strain>
    </source>
</reference>
<dbReference type="EMBL" id="CP012333">
    <property type="protein sequence ID" value="AKU95688.1"/>
    <property type="molecule type" value="Genomic_DNA"/>
</dbReference>
<feature type="signal peptide" evidence="1">
    <location>
        <begin position="1"/>
        <end position="31"/>
    </location>
</feature>
<dbReference type="OrthoDB" id="5486557at2"/>
<name>A0A0K1PQ81_9BACT</name>
<dbReference type="Proteomes" id="UP000064967">
    <property type="component" value="Chromosome"/>
</dbReference>
<gene>
    <name evidence="3" type="ORF">AKJ09_02352</name>
</gene>
<dbReference type="Pfam" id="PF17517">
    <property type="entry name" value="IgGFc_binding"/>
    <property type="match status" value="1"/>
</dbReference>
<accession>A0A0K1PQ81</accession>
<organism evidence="3 4">
    <name type="scientific">Labilithrix luteola</name>
    <dbReference type="NCBI Taxonomy" id="1391654"/>
    <lineage>
        <taxon>Bacteria</taxon>
        <taxon>Pseudomonadati</taxon>
        <taxon>Myxococcota</taxon>
        <taxon>Polyangia</taxon>
        <taxon>Polyangiales</taxon>
        <taxon>Labilitrichaceae</taxon>
        <taxon>Labilithrix</taxon>
    </lineage>
</organism>
<dbReference type="RefSeq" id="WP_146647086.1">
    <property type="nucleotide sequence ID" value="NZ_CP012333.1"/>
</dbReference>
<protein>
    <recommendedName>
        <fullName evidence="2">IgGFc-binding protein N-terminal domain-containing protein</fullName>
    </recommendedName>
</protein>
<dbReference type="PANTHER" id="PTHR46534">
    <property type="entry name" value="IGGFC_BINDING DOMAIN-CONTAINING PROTEIN"/>
    <property type="match status" value="1"/>
</dbReference>
<dbReference type="InterPro" id="IPR035234">
    <property type="entry name" value="IgGFc-bd_N"/>
</dbReference>
<dbReference type="KEGG" id="llu:AKJ09_02352"/>
<keyword evidence="1" id="KW-0732">Signal</keyword>
<feature type="chain" id="PRO_5005465823" description="IgGFc-binding protein N-terminal domain-containing protein" evidence="1">
    <location>
        <begin position="32"/>
        <end position="600"/>
    </location>
</feature>
<feature type="domain" description="IgGFc-binding protein N-terminal" evidence="2">
    <location>
        <begin position="243"/>
        <end position="573"/>
    </location>
</feature>
<dbReference type="PANTHER" id="PTHR46534:SF1">
    <property type="entry name" value="IGGFC-BINDING PROTEIN N-TERMINAL DOMAIN-CONTAINING PROTEIN"/>
    <property type="match status" value="1"/>
</dbReference>
<dbReference type="STRING" id="1391654.AKJ09_02352"/>
<evidence type="ECO:0000313" key="3">
    <source>
        <dbReference type="EMBL" id="AKU95688.1"/>
    </source>
</evidence>
<evidence type="ECO:0000313" key="4">
    <source>
        <dbReference type="Proteomes" id="UP000064967"/>
    </source>
</evidence>
<sequence length="600" mass="63466">MNTQPFRRRDVGIAIAASFSLLCGFAGCSTAPDGFELRGPSFDSDASAGVATDAGCTTTRCSRDLKSVRSGCTGELVETCDRGLGCGEGRCVSACEAASISKGSTGCGFWAVPPDDVIENSAGSCFAALLSNTWDVAANVSVEYGATALDASKSLYTVTTDMDGKVRHTRLDGPIPPGGVAVVFLAGQADALSPCPADVTPLVTTDPVVHGTSRFAAFHVRTDMPISAYAMYPYGGARAAFPSATLLLPESSWTTSYLAVNARAPIGKTTLSFTQFVAADDDTLVRMQPLVDVMGGLDVVPAARGFVQSWTLKKGEVLQLTQYEELTGSAIETSKPIGLFGGSRCTNVPEIGTGWCDILSQQIAPVAQWGHAYALVPYRSRRGFGDKVDDLTHENVPWRLVGAVDGTELTYDPAPPTGAPTRLAAGQVADFTSTEIVSVRSQDSEHPFYAAEYMTGEIYSSIKLGRNLGDPDFVNLVPSDQFLDHYVLFADHSFAETSFTVVRRANAGTFHPVTLSCAGELGDFHPVGTSGEYEYTWLRITKDHAPVAFGSGSCGYGRHELTSDGPFAVYVWGMDDAASYGYAGGAGLRALTTIPPRLPN</sequence>
<keyword evidence="4" id="KW-1185">Reference proteome</keyword>
<evidence type="ECO:0000256" key="1">
    <source>
        <dbReference type="SAM" id="SignalP"/>
    </source>
</evidence>
<evidence type="ECO:0000259" key="2">
    <source>
        <dbReference type="Pfam" id="PF17517"/>
    </source>
</evidence>